<dbReference type="Pfam" id="PF10105">
    <property type="entry name" value="DUF2344"/>
    <property type="match status" value="1"/>
</dbReference>
<name>A0A8A0RMB3_9FIRM</name>
<evidence type="ECO:0000313" key="3">
    <source>
        <dbReference type="Proteomes" id="UP000662904"/>
    </source>
</evidence>
<sequence>MLIRARFIKQPAVRFISHLDVVRVFDRSLRRANIPVAFSKGFNPHPKITFAHPLPVGVTSDSEFFDLELTEDMSTEEIQKRLNRNLPEGFCILEVREIRDGAQPLMSVINTGIYNVEIDMDKEIREETIKTIIDKFLDAECVIVRKEKHKGGKVFLKDINIRPLISSIKFLSLKDRILLVEMELSIGNSGNATPKMVLEGMKEWNEDLKDWKINSIHRKGLFIKRNGKLFSPFD</sequence>
<keyword evidence="3" id="KW-1185">Reference proteome</keyword>
<evidence type="ECO:0000313" key="2">
    <source>
        <dbReference type="EMBL" id="QSQ09541.1"/>
    </source>
</evidence>
<dbReference type="RefSeq" id="WP_206706896.1">
    <property type="nucleotide sequence ID" value="NZ_CP059066.1"/>
</dbReference>
<protein>
    <recommendedName>
        <fullName evidence="1">DUF2344 domain-containing protein</fullName>
    </recommendedName>
</protein>
<evidence type="ECO:0000259" key="1">
    <source>
        <dbReference type="Pfam" id="PF10105"/>
    </source>
</evidence>
<gene>
    <name evidence="2" type="ORF">H0A61_01912</name>
</gene>
<organism evidence="2 3">
    <name type="scientific">Koleobacter methoxysyntrophicus</name>
    <dbReference type="NCBI Taxonomy" id="2751313"/>
    <lineage>
        <taxon>Bacteria</taxon>
        <taxon>Bacillati</taxon>
        <taxon>Bacillota</taxon>
        <taxon>Clostridia</taxon>
        <taxon>Koleobacterales</taxon>
        <taxon>Koleobacteraceae</taxon>
        <taxon>Koleobacter</taxon>
    </lineage>
</organism>
<accession>A0A8A0RMB3</accession>
<reference evidence="2" key="1">
    <citation type="submission" date="2020-07" db="EMBL/GenBank/DDBJ databases">
        <title>Koleobacter methoxysyntrophicus gen. nov., sp. nov., a novel anaerobic bacterium isolated from deep subsurface oil field and proposal of Koleobacterales ord. nov. in the phylum Firmicutes.</title>
        <authorList>
            <person name="Sakamoto S."/>
            <person name="Tamaki H."/>
        </authorList>
    </citation>
    <scope>NUCLEOTIDE SEQUENCE</scope>
    <source>
        <strain evidence="2">NRmbB1</strain>
    </source>
</reference>
<dbReference type="InterPro" id="IPR018768">
    <property type="entry name" value="DUF2344"/>
</dbReference>
<dbReference type="EMBL" id="CP059066">
    <property type="protein sequence ID" value="QSQ09541.1"/>
    <property type="molecule type" value="Genomic_DNA"/>
</dbReference>
<dbReference type="Proteomes" id="UP000662904">
    <property type="component" value="Chromosome"/>
</dbReference>
<dbReference type="KEGG" id="kme:H0A61_01912"/>
<dbReference type="AlphaFoldDB" id="A0A8A0RMB3"/>
<feature type="domain" description="DUF2344" evidence="1">
    <location>
        <begin position="3"/>
        <end position="194"/>
    </location>
</feature>
<proteinExistence type="predicted"/>
<dbReference type="NCBIfam" id="TIGR03936">
    <property type="entry name" value="sam_1_link_chp"/>
    <property type="match status" value="1"/>
</dbReference>